<dbReference type="SUPFAM" id="SSF52266">
    <property type="entry name" value="SGNH hydrolase"/>
    <property type="match status" value="1"/>
</dbReference>
<dbReference type="PANTHER" id="PTHR37834">
    <property type="entry name" value="GDSL-LIKE LIPASE/ACYLHYDROLASE DOMAIN PROTEIN (AFU_ORTHOLOGUE AFUA_2G00620)"/>
    <property type="match status" value="1"/>
</dbReference>
<evidence type="ECO:0000313" key="4">
    <source>
        <dbReference type="Proteomes" id="UP001221413"/>
    </source>
</evidence>
<proteinExistence type="predicted"/>
<dbReference type="GO" id="GO:0052689">
    <property type="term" value="F:carboxylic ester hydrolase activity"/>
    <property type="evidence" value="ECO:0007669"/>
    <property type="project" value="InterPro"/>
</dbReference>
<keyword evidence="4" id="KW-1185">Reference proteome</keyword>
<evidence type="ECO:0000259" key="2">
    <source>
        <dbReference type="Pfam" id="PF13472"/>
    </source>
</evidence>
<dbReference type="Proteomes" id="UP001221413">
    <property type="component" value="Unassembled WGS sequence"/>
</dbReference>
<name>A0AAD6NK54_DREDA</name>
<dbReference type="InterPro" id="IPR037461">
    <property type="entry name" value="CtCE2-like_dom"/>
</dbReference>
<reference evidence="3" key="1">
    <citation type="submission" date="2023-01" db="EMBL/GenBank/DDBJ databases">
        <title>The chitinases involved in constricting ring structure development in the nematode-trapping fungus Drechslerella dactyloides.</title>
        <authorList>
            <person name="Wang R."/>
            <person name="Zhang L."/>
            <person name="Tang P."/>
            <person name="Li S."/>
            <person name="Liang L."/>
        </authorList>
    </citation>
    <scope>NUCLEOTIDE SEQUENCE</scope>
    <source>
        <strain evidence="3">YMF1.00031</strain>
    </source>
</reference>
<dbReference type="PANTHER" id="PTHR37834:SF2">
    <property type="entry name" value="ESTERASE, SGNH HYDROLASE-TYPE"/>
    <property type="match status" value="1"/>
</dbReference>
<accession>A0AAD6NK54</accession>
<dbReference type="Gene3D" id="3.40.50.1110">
    <property type="entry name" value="SGNH hydrolase"/>
    <property type="match status" value="1"/>
</dbReference>
<evidence type="ECO:0000256" key="1">
    <source>
        <dbReference type="SAM" id="SignalP"/>
    </source>
</evidence>
<evidence type="ECO:0000313" key="3">
    <source>
        <dbReference type="EMBL" id="KAJ6261025.1"/>
    </source>
</evidence>
<keyword evidence="1" id="KW-0732">Signal</keyword>
<comment type="caution">
    <text evidence="3">The sequence shown here is derived from an EMBL/GenBank/DDBJ whole genome shotgun (WGS) entry which is preliminary data.</text>
</comment>
<dbReference type="EMBL" id="JAQGDS010000004">
    <property type="protein sequence ID" value="KAJ6261025.1"/>
    <property type="molecule type" value="Genomic_DNA"/>
</dbReference>
<dbReference type="AlphaFoldDB" id="A0AAD6NK54"/>
<dbReference type="InterPro" id="IPR052762">
    <property type="entry name" value="PCW_deacetylase/CE"/>
</dbReference>
<feature type="domain" description="SGNH hydrolase-type esterase" evidence="2">
    <location>
        <begin position="178"/>
        <end position="370"/>
    </location>
</feature>
<dbReference type="Pfam" id="PF13472">
    <property type="entry name" value="Lipase_GDSL_2"/>
    <property type="match status" value="1"/>
</dbReference>
<dbReference type="InterPro" id="IPR036514">
    <property type="entry name" value="SGNH_hydro_sf"/>
</dbReference>
<dbReference type="InterPro" id="IPR013830">
    <property type="entry name" value="SGNH_hydro"/>
</dbReference>
<feature type="signal peptide" evidence="1">
    <location>
        <begin position="1"/>
        <end position="18"/>
    </location>
</feature>
<gene>
    <name evidence="3" type="ORF">Dda_3690</name>
</gene>
<sequence>MRLLYLVSALACVAPAVATIWENGQKRLNPYPPTGQATALPTPIKTTDVGWRTYDASAPEIGYKGRWCSRRISWWAAPGVKFRYTGSKVAITFGENTSNNVLLSWRVSGLPWNFANVTANRSYQFVSETTQGLQAGQETIFEFHVTNWALGVQMKAVHVAAGFAISSVPNYSRKIEMIGDSLTVGYTGTYEAMSGIGWSLCEGLGNVEYSLVAYKLCYGSTRGQLFQWQQASDSGVRAQQVYGSNPAPWNFTTTQPADLVIINLGTNDINYKQGTTAVPESTFQQNYIQLINDVRSKYPRAQIIAVQFWNGYTRSGNTYRQNPNRYQTAIQNAVNYFRNGGNNNVYYFDTTGILQFGDINPKGHPTDVGYIKIAAHLMQFISIRLGWSLGNTGQEVHSQAMYYNDNTSI</sequence>
<organism evidence="3 4">
    <name type="scientific">Drechslerella dactyloides</name>
    <name type="common">Nematode-trapping fungus</name>
    <name type="synonym">Arthrobotrys dactyloides</name>
    <dbReference type="NCBI Taxonomy" id="74499"/>
    <lineage>
        <taxon>Eukaryota</taxon>
        <taxon>Fungi</taxon>
        <taxon>Dikarya</taxon>
        <taxon>Ascomycota</taxon>
        <taxon>Pezizomycotina</taxon>
        <taxon>Orbiliomycetes</taxon>
        <taxon>Orbiliales</taxon>
        <taxon>Orbiliaceae</taxon>
        <taxon>Drechslerella</taxon>
    </lineage>
</organism>
<dbReference type="CDD" id="cd01831">
    <property type="entry name" value="Endoglucanase_E_like"/>
    <property type="match status" value="1"/>
</dbReference>
<feature type="chain" id="PRO_5042095513" description="SGNH hydrolase-type esterase domain-containing protein" evidence="1">
    <location>
        <begin position="19"/>
        <end position="409"/>
    </location>
</feature>
<protein>
    <recommendedName>
        <fullName evidence="2">SGNH hydrolase-type esterase domain-containing protein</fullName>
    </recommendedName>
</protein>